<evidence type="ECO:0008006" key="2">
    <source>
        <dbReference type="Google" id="ProtNLM"/>
    </source>
</evidence>
<reference evidence="1" key="1">
    <citation type="journal article" date="2014" name="Front. Microbiol.">
        <title>High frequency of phylogenetically diverse reductive dehalogenase-homologous genes in deep subseafloor sedimentary metagenomes.</title>
        <authorList>
            <person name="Kawai M."/>
            <person name="Futagami T."/>
            <person name="Toyoda A."/>
            <person name="Takaki Y."/>
            <person name="Nishi S."/>
            <person name="Hori S."/>
            <person name="Arai W."/>
            <person name="Tsubouchi T."/>
            <person name="Morono Y."/>
            <person name="Uchiyama I."/>
            <person name="Ito T."/>
            <person name="Fujiyama A."/>
            <person name="Inagaki F."/>
            <person name="Takami H."/>
        </authorList>
    </citation>
    <scope>NUCLEOTIDE SEQUENCE</scope>
    <source>
        <strain evidence="1">Expedition CK06-06</strain>
    </source>
</reference>
<organism evidence="1">
    <name type="scientific">marine sediment metagenome</name>
    <dbReference type="NCBI Taxonomy" id="412755"/>
    <lineage>
        <taxon>unclassified sequences</taxon>
        <taxon>metagenomes</taxon>
        <taxon>ecological metagenomes</taxon>
    </lineage>
</organism>
<dbReference type="Gene3D" id="3.20.20.210">
    <property type="match status" value="1"/>
</dbReference>
<proteinExistence type="predicted"/>
<name>X1VP64_9ZZZZ</name>
<gene>
    <name evidence="1" type="ORF">S12H4_54913</name>
</gene>
<comment type="caution">
    <text evidence="1">The sequence shown here is derived from an EMBL/GenBank/DDBJ whole genome shotgun (WGS) entry which is preliminary data.</text>
</comment>
<evidence type="ECO:0000313" key="1">
    <source>
        <dbReference type="EMBL" id="GAJ18226.1"/>
    </source>
</evidence>
<accession>X1VP64</accession>
<dbReference type="AlphaFoldDB" id="X1VP64"/>
<feature type="non-terminal residue" evidence="1">
    <location>
        <position position="204"/>
    </location>
</feature>
<protein>
    <recommendedName>
        <fullName evidence="2">Methyltransferase</fullName>
    </recommendedName>
</protein>
<dbReference type="EMBL" id="BARW01035158">
    <property type="protein sequence ID" value="GAJ18226.1"/>
    <property type="molecule type" value="Genomic_DNA"/>
</dbReference>
<sequence length="204" mass="23553">MNSRERVRKAINHQETDRIPLDLGSTLVTGIQASTYAKLRQSLGLKDKSVRIADPFQMLGEVDMEVIEKLGIDTIGLWLPTNVFGFKNEKWKSWKIFDGTKVLVPEKFTTKRDDEGNIYLYPQGDNSVPPCAKMPREGYYFDLLVRQEPFDERNLNPEDWANQQYSIFSEKTLRYLENRVDELYKNTDLCIVGEFIDAGFGDIA</sequence>
<dbReference type="InterPro" id="IPR038071">
    <property type="entry name" value="UROD/MetE-like_sf"/>
</dbReference>